<keyword evidence="3" id="KW-0106">Calcium</keyword>
<sequence length="647" mass="72386">MAWSHMEEEDHTADPVLSAHCEAAGLELAVRTWWRGAPGRRTQREDVWLQKNAAGGVQAGAHQRLMRCGIPENVLRSGVQLGQALAKDAGVSKNWRQVVENASTCDSTRRNPPSTPTVASPVGSPGSARGAKEAVRKFQVKLMQEVNQNFDLRLPKSAGGGLLLSPRRKRPEIDPTATPRRNEGLPPPRAVQESDAPRLVAPLVRPNSVSPSERQDSRSKGYGRAAVALPALRIMNELKDHESERLASKGSRATPRPRKADEPKDGAETGGKGSRTRRQLELSVDTTRDVTESDVTPKASGASEDIRQMLRSPSHPGSETGAYPPRSRSKLQDIFAETSSKLLEHGLGQGLRAHSMRPGSSQSETIPLSPSRFSSKASMNSPRRAQTSSRFDEWTKKQEEKKTEEAKEYEEECRKMASATDLSVALKTSTLLNDKNVAPEVFQKKAVHDLNDIRRIFSHFDQDGSGYIEPPEFIPLLAKLLRRPQEDLDRGEVWAVWDQVDADGSGSIDFDEFQKWYAELMGIDILDYGQNFIPDDISEDQKMVRSVAKSLGRTILEVEKLYDEFKKLDADNSNTLEMNEFKVLIQRHFAPKGPEVPEHVFKMFWKDFDKDGRGSVTFIGFVKWYLKFMRGDQDPMQMYFAYMSASR</sequence>
<dbReference type="PROSITE" id="PS00018">
    <property type="entry name" value="EF_HAND_1"/>
    <property type="match status" value="3"/>
</dbReference>
<dbReference type="Pfam" id="PF13499">
    <property type="entry name" value="EF-hand_7"/>
    <property type="match status" value="2"/>
</dbReference>
<feature type="compositionally biased region" description="Basic and acidic residues" evidence="4">
    <location>
        <begin position="258"/>
        <end position="267"/>
    </location>
</feature>
<keyword evidence="7" id="KW-1185">Reference proteome</keyword>
<feature type="compositionally biased region" description="Basic and acidic residues" evidence="4">
    <location>
        <begin position="390"/>
        <end position="406"/>
    </location>
</feature>
<dbReference type="GO" id="GO:0005509">
    <property type="term" value="F:calcium ion binding"/>
    <property type="evidence" value="ECO:0007669"/>
    <property type="project" value="InterPro"/>
</dbReference>
<dbReference type="AlphaFoldDB" id="A0A812MGL4"/>
<dbReference type="PROSITE" id="PS50222">
    <property type="entry name" value="EF_HAND_2"/>
    <property type="match status" value="3"/>
</dbReference>
<dbReference type="InterPro" id="IPR018247">
    <property type="entry name" value="EF_Hand_1_Ca_BS"/>
</dbReference>
<feature type="region of interest" description="Disordered" evidence="4">
    <location>
        <begin position="241"/>
        <end position="328"/>
    </location>
</feature>
<protein>
    <recommendedName>
        <fullName evidence="5">EF-hand domain-containing protein</fullName>
    </recommendedName>
</protein>
<organism evidence="6 7">
    <name type="scientific">Symbiodinium natans</name>
    <dbReference type="NCBI Taxonomy" id="878477"/>
    <lineage>
        <taxon>Eukaryota</taxon>
        <taxon>Sar</taxon>
        <taxon>Alveolata</taxon>
        <taxon>Dinophyceae</taxon>
        <taxon>Suessiales</taxon>
        <taxon>Symbiodiniaceae</taxon>
        <taxon>Symbiodinium</taxon>
    </lineage>
</organism>
<evidence type="ECO:0000256" key="4">
    <source>
        <dbReference type="SAM" id="MobiDB-lite"/>
    </source>
</evidence>
<dbReference type="SMART" id="SM00054">
    <property type="entry name" value="EFh"/>
    <property type="match status" value="4"/>
</dbReference>
<dbReference type="SUPFAM" id="SSF47473">
    <property type="entry name" value="EF-hand"/>
    <property type="match status" value="1"/>
</dbReference>
<feature type="domain" description="EF-hand" evidence="5">
    <location>
        <begin position="448"/>
        <end position="483"/>
    </location>
</feature>
<evidence type="ECO:0000256" key="2">
    <source>
        <dbReference type="ARBA" id="ARBA00022737"/>
    </source>
</evidence>
<name>A0A812MGL4_9DINO</name>
<evidence type="ECO:0000313" key="7">
    <source>
        <dbReference type="Proteomes" id="UP000604046"/>
    </source>
</evidence>
<feature type="domain" description="EF-hand" evidence="5">
    <location>
        <begin position="556"/>
        <end position="591"/>
    </location>
</feature>
<evidence type="ECO:0000256" key="3">
    <source>
        <dbReference type="ARBA" id="ARBA00022837"/>
    </source>
</evidence>
<feature type="region of interest" description="Disordered" evidence="4">
    <location>
        <begin position="102"/>
        <end position="131"/>
    </location>
</feature>
<feature type="region of interest" description="Disordered" evidence="4">
    <location>
        <begin position="153"/>
        <end position="224"/>
    </location>
</feature>
<dbReference type="InterPro" id="IPR011992">
    <property type="entry name" value="EF-hand-dom_pair"/>
</dbReference>
<dbReference type="EMBL" id="CAJNDS010001402">
    <property type="protein sequence ID" value="CAE7258011.1"/>
    <property type="molecule type" value="Genomic_DNA"/>
</dbReference>
<evidence type="ECO:0000256" key="1">
    <source>
        <dbReference type="ARBA" id="ARBA00022723"/>
    </source>
</evidence>
<comment type="caution">
    <text evidence="6">The sequence shown here is derived from an EMBL/GenBank/DDBJ whole genome shotgun (WGS) entry which is preliminary data.</text>
</comment>
<feature type="compositionally biased region" description="Polar residues" evidence="4">
    <location>
        <begin position="102"/>
        <end position="118"/>
    </location>
</feature>
<evidence type="ECO:0000259" key="5">
    <source>
        <dbReference type="PROSITE" id="PS50222"/>
    </source>
</evidence>
<feature type="region of interest" description="Disordered" evidence="4">
    <location>
        <begin position="350"/>
        <end position="407"/>
    </location>
</feature>
<dbReference type="InterPro" id="IPR002048">
    <property type="entry name" value="EF_hand_dom"/>
</dbReference>
<dbReference type="Gene3D" id="1.10.238.10">
    <property type="entry name" value="EF-hand"/>
    <property type="match status" value="2"/>
</dbReference>
<dbReference type="OrthoDB" id="425323at2759"/>
<reference evidence="6" key="1">
    <citation type="submission" date="2021-02" db="EMBL/GenBank/DDBJ databases">
        <authorList>
            <person name="Dougan E. K."/>
            <person name="Rhodes N."/>
            <person name="Thang M."/>
            <person name="Chan C."/>
        </authorList>
    </citation>
    <scope>NUCLEOTIDE SEQUENCE</scope>
</reference>
<gene>
    <name evidence="6" type="ORF">SNAT2548_LOCUS13381</name>
</gene>
<keyword evidence="2" id="KW-0677">Repeat</keyword>
<dbReference type="PANTHER" id="PTHR45942">
    <property type="entry name" value="PROTEIN PHOSPATASE 3 REGULATORY SUBUNIT B ALPHA ISOFORM TYPE 1"/>
    <property type="match status" value="1"/>
</dbReference>
<accession>A0A812MGL4</accession>
<keyword evidence="1" id="KW-0479">Metal-binding</keyword>
<feature type="compositionally biased region" description="Polar residues" evidence="4">
    <location>
        <begin position="358"/>
        <end position="389"/>
    </location>
</feature>
<dbReference type="CDD" id="cd00051">
    <property type="entry name" value="EFh"/>
    <property type="match status" value="1"/>
</dbReference>
<evidence type="ECO:0000313" key="6">
    <source>
        <dbReference type="EMBL" id="CAE7258011.1"/>
    </source>
</evidence>
<feature type="domain" description="EF-hand" evidence="5">
    <location>
        <begin position="488"/>
        <end position="523"/>
    </location>
</feature>
<dbReference type="Proteomes" id="UP000604046">
    <property type="component" value="Unassembled WGS sequence"/>
</dbReference>
<proteinExistence type="predicted"/>